<proteinExistence type="predicted"/>
<keyword evidence="4" id="KW-1185">Reference proteome</keyword>
<dbReference type="Proteomes" id="UP000305778">
    <property type="component" value="Unassembled WGS sequence"/>
</dbReference>
<dbReference type="InterPro" id="IPR009057">
    <property type="entry name" value="Homeodomain-like_sf"/>
</dbReference>
<comment type="caution">
    <text evidence="3">The sequence shown here is derived from an EMBL/GenBank/DDBJ whole genome shotgun (WGS) entry which is preliminary data.</text>
</comment>
<dbReference type="SUPFAM" id="SSF46689">
    <property type="entry name" value="Homeodomain-like"/>
    <property type="match status" value="1"/>
</dbReference>
<name>A0A4U0RCV3_9ACTN</name>
<feature type="region of interest" description="Disordered" evidence="1">
    <location>
        <begin position="29"/>
        <end position="48"/>
    </location>
</feature>
<organism evidence="3 4">
    <name type="scientific">Actinacidiphila oryziradicis</name>
    <dbReference type="NCBI Taxonomy" id="2571141"/>
    <lineage>
        <taxon>Bacteria</taxon>
        <taxon>Bacillati</taxon>
        <taxon>Actinomycetota</taxon>
        <taxon>Actinomycetes</taxon>
        <taxon>Kitasatosporales</taxon>
        <taxon>Streptomycetaceae</taxon>
        <taxon>Actinacidiphila</taxon>
    </lineage>
</organism>
<protein>
    <recommendedName>
        <fullName evidence="2">Insertion element IS150 protein InsJ-like helix-turn-helix domain-containing protein</fullName>
    </recommendedName>
</protein>
<feature type="domain" description="Insertion element IS150 protein InsJ-like helix-turn-helix" evidence="2">
    <location>
        <begin position="2"/>
        <end position="40"/>
    </location>
</feature>
<evidence type="ECO:0000259" key="2">
    <source>
        <dbReference type="Pfam" id="PF13518"/>
    </source>
</evidence>
<dbReference type="Pfam" id="PF13518">
    <property type="entry name" value="HTH_28"/>
    <property type="match status" value="1"/>
</dbReference>
<evidence type="ECO:0000256" key="1">
    <source>
        <dbReference type="SAM" id="MobiDB-lite"/>
    </source>
</evidence>
<accession>A0A4U0RCV3</accession>
<dbReference type="EMBL" id="SUMC01000260">
    <property type="protein sequence ID" value="TJZ93183.1"/>
    <property type="molecule type" value="Genomic_DNA"/>
</dbReference>
<sequence>MSAIAAHLRVSERSVERWRRAWRDAGTATLASKGPMGRPKLTVAAMRG</sequence>
<reference evidence="3 4" key="1">
    <citation type="submission" date="2019-04" db="EMBL/GenBank/DDBJ databases">
        <title>Streptomyces oryziradicis sp. nov., a novel actinomycete isolated from rhizosphere soil of rice (Oryza sativa L.).</title>
        <authorList>
            <person name="Li C."/>
        </authorList>
    </citation>
    <scope>NUCLEOTIDE SEQUENCE [LARGE SCALE GENOMIC DNA]</scope>
    <source>
        <strain evidence="3 4">NEAU-C40</strain>
    </source>
</reference>
<dbReference type="AlphaFoldDB" id="A0A4U0RCV3"/>
<dbReference type="InterPro" id="IPR055247">
    <property type="entry name" value="InsJ-like_HTH"/>
</dbReference>
<evidence type="ECO:0000313" key="4">
    <source>
        <dbReference type="Proteomes" id="UP000305778"/>
    </source>
</evidence>
<evidence type="ECO:0000313" key="3">
    <source>
        <dbReference type="EMBL" id="TJZ93183.1"/>
    </source>
</evidence>
<gene>
    <name evidence="3" type="ORF">FCI23_54670</name>
</gene>